<name>A0A1J5SD59_9ZZZZ</name>
<proteinExistence type="predicted"/>
<gene>
    <name evidence="3" type="primary">aaeA_3</name>
    <name evidence="3" type="ORF">GALL_113350</name>
</gene>
<protein>
    <submittedName>
        <fullName evidence="3">p-hydroxybenzoic acid efflux pump subunit AaeA</fullName>
    </submittedName>
</protein>
<dbReference type="Gene3D" id="2.40.50.100">
    <property type="match status" value="1"/>
</dbReference>
<sequence length="299" mass="32258">MLIFKKLSFWLALAGIAGCALLIAQLRASLSEPIPPPPVTPSVSPFQHSIGADGLVEASSENTTIGVPTPGLVTAVRVKVWDRVKAGAPLFQLDTRDLEAALLPERAQVKVAEATLERVQEILARLKAVNDPRAVTAEDIKLRQSDVDVAAAQLAAARAEVRKTEDLIARMTVRAPIDGTILQSNIRAGEYASPGAGPAPIVMGNIDEEQVRTDVDEQEAPRVRVGARAVAFVKGDSTHPIPLTFVRIEPDVIPKVSLTGSTTERVDTRVLQVIYRFPRPKDRPIYVGQQMDVYIDAGS</sequence>
<dbReference type="Gene3D" id="1.10.287.470">
    <property type="entry name" value="Helix hairpin bin"/>
    <property type="match status" value="1"/>
</dbReference>
<evidence type="ECO:0000259" key="2">
    <source>
        <dbReference type="Pfam" id="PF25973"/>
    </source>
</evidence>
<organism evidence="3">
    <name type="scientific">mine drainage metagenome</name>
    <dbReference type="NCBI Taxonomy" id="410659"/>
    <lineage>
        <taxon>unclassified sequences</taxon>
        <taxon>metagenomes</taxon>
        <taxon>ecological metagenomes</taxon>
    </lineage>
</organism>
<dbReference type="InterPro" id="IPR058647">
    <property type="entry name" value="BSH_CzcB-like"/>
</dbReference>
<evidence type="ECO:0000313" key="3">
    <source>
        <dbReference type="EMBL" id="OIR06425.1"/>
    </source>
</evidence>
<feature type="domain" description="CzcB-like barrel-sandwich hybrid" evidence="2">
    <location>
        <begin position="67"/>
        <end position="191"/>
    </location>
</feature>
<dbReference type="InterPro" id="IPR006143">
    <property type="entry name" value="RND_pump_MFP"/>
</dbReference>
<dbReference type="PANTHER" id="PTHR30469">
    <property type="entry name" value="MULTIDRUG RESISTANCE PROTEIN MDTA"/>
    <property type="match status" value="1"/>
</dbReference>
<dbReference type="EMBL" id="MLJW01000043">
    <property type="protein sequence ID" value="OIR06425.1"/>
    <property type="molecule type" value="Genomic_DNA"/>
</dbReference>
<evidence type="ECO:0000256" key="1">
    <source>
        <dbReference type="SAM" id="Coils"/>
    </source>
</evidence>
<reference evidence="3" key="1">
    <citation type="submission" date="2016-10" db="EMBL/GenBank/DDBJ databases">
        <title>Sequence of Gallionella enrichment culture.</title>
        <authorList>
            <person name="Poehlein A."/>
            <person name="Muehling M."/>
            <person name="Daniel R."/>
        </authorList>
    </citation>
    <scope>NUCLEOTIDE SEQUENCE</scope>
</reference>
<dbReference type="PROSITE" id="PS51257">
    <property type="entry name" value="PROKAR_LIPOPROTEIN"/>
    <property type="match status" value="1"/>
</dbReference>
<keyword evidence="1" id="KW-0175">Coiled coil</keyword>
<comment type="caution">
    <text evidence="3">The sequence shown here is derived from an EMBL/GenBank/DDBJ whole genome shotgun (WGS) entry which is preliminary data.</text>
</comment>
<dbReference type="GO" id="GO:1990281">
    <property type="term" value="C:efflux pump complex"/>
    <property type="evidence" value="ECO:0007669"/>
    <property type="project" value="TreeGrafter"/>
</dbReference>
<accession>A0A1J5SD59</accession>
<feature type="coiled-coil region" evidence="1">
    <location>
        <begin position="109"/>
        <end position="174"/>
    </location>
</feature>
<dbReference type="NCBIfam" id="TIGR01730">
    <property type="entry name" value="RND_mfp"/>
    <property type="match status" value="1"/>
</dbReference>
<dbReference type="SUPFAM" id="SSF111369">
    <property type="entry name" value="HlyD-like secretion proteins"/>
    <property type="match status" value="1"/>
</dbReference>
<dbReference type="PANTHER" id="PTHR30469:SF15">
    <property type="entry name" value="HLYD FAMILY OF SECRETION PROTEINS"/>
    <property type="match status" value="1"/>
</dbReference>
<dbReference type="Pfam" id="PF25973">
    <property type="entry name" value="BSH_CzcB"/>
    <property type="match status" value="1"/>
</dbReference>
<dbReference type="AlphaFoldDB" id="A0A1J5SD59"/>
<dbReference type="Gene3D" id="2.40.30.170">
    <property type="match status" value="1"/>
</dbReference>
<dbReference type="GO" id="GO:0015562">
    <property type="term" value="F:efflux transmembrane transporter activity"/>
    <property type="evidence" value="ECO:0007669"/>
    <property type="project" value="TreeGrafter"/>
</dbReference>